<dbReference type="PANTHER" id="PTHR23028">
    <property type="entry name" value="ACETYLTRANSFERASE"/>
    <property type="match status" value="1"/>
</dbReference>
<dbReference type="Pfam" id="PF19040">
    <property type="entry name" value="SGNH"/>
    <property type="match status" value="1"/>
</dbReference>
<protein>
    <submittedName>
        <fullName evidence="5">Peptidoglycan/LPS O-acetylase OafA/YrhL</fullName>
    </submittedName>
</protein>
<feature type="transmembrane region" description="Helical" evidence="2">
    <location>
        <begin position="49"/>
        <end position="65"/>
    </location>
</feature>
<feature type="transmembrane region" description="Helical" evidence="2">
    <location>
        <begin position="174"/>
        <end position="197"/>
    </location>
</feature>
<proteinExistence type="predicted"/>
<sequence length="707" mass="77063">MPRRASTEPPASRGRFRPSGSRENGATRAAAARRAARPTAPTYRHEVQGLRAVALLMVVCYHIWFGRVSGGVDIFLMISAFFLTGSLARALDSGGSLNPFRRWSRQFRRLLPAAVVVILAVLVTVRWVFPADRWQEVAQQGLASATYWQNWLLAAQSVDYYAADHSLASPLQHFWSLSVQGQVFLLWPILALAVGLWARGRMRKPSRALFWVMAAIFVVSLGYSIYRTATAQGWAYFDTGARLYEFAFGGMLAIVVDRLRLPLGARFALGWAGLVAMLSCGFLVDVNGTFPGIVALWPVLAASAIIVAGRTRVPGSVDWLLTLPPVKALGDYSYAMYLWHWPVMITWLVVKGYDHVSPRAGLFIILVSLVLAWLTTRLVERPLRAWGAPERRPVVAGLVVAGLLAAAVLPSTLWASQLKADSQETVAIDASHPGAAALLEGYVDEVPDGTPLKPAMSVMPGQFASLPFACAGDHVPKTDFERIKNRCRTTMAADQSPSKGEVLIVGDSHAEQIMPVVVPYFTDRGYRVTDTILGGCRVAPSTGKDTEDCRVYNEEVRKYIRQVKPAYVVTIGTEAVADSPNEIVSDALVEVLREIAAEGTQVIAIRDNPRFSVPPVRCIQDNPDDPSACTAPRAKHIAADSALSRLKDVPGVTTIDLTDAICTPTECPAVVGNVIVYLDSHHLTKTYASSMAPAFTRAMEAQLEAEK</sequence>
<feature type="region of interest" description="Disordered" evidence="1">
    <location>
        <begin position="1"/>
        <end position="37"/>
    </location>
</feature>
<feature type="domain" description="Acyltransferase 3" evidence="3">
    <location>
        <begin position="45"/>
        <end position="376"/>
    </location>
</feature>
<dbReference type="GO" id="GO:0009103">
    <property type="term" value="P:lipopolysaccharide biosynthetic process"/>
    <property type="evidence" value="ECO:0007669"/>
    <property type="project" value="TreeGrafter"/>
</dbReference>
<evidence type="ECO:0000313" key="5">
    <source>
        <dbReference type="EMBL" id="MDR6892569.1"/>
    </source>
</evidence>
<dbReference type="GO" id="GO:0016747">
    <property type="term" value="F:acyltransferase activity, transferring groups other than amino-acyl groups"/>
    <property type="evidence" value="ECO:0007669"/>
    <property type="project" value="InterPro"/>
</dbReference>
<feature type="transmembrane region" description="Helical" evidence="2">
    <location>
        <begin position="263"/>
        <end position="284"/>
    </location>
</feature>
<dbReference type="EMBL" id="JAVDUI010000001">
    <property type="protein sequence ID" value="MDR6892569.1"/>
    <property type="molecule type" value="Genomic_DNA"/>
</dbReference>
<feature type="transmembrane region" description="Helical" evidence="2">
    <location>
        <begin position="71"/>
        <end position="90"/>
    </location>
</feature>
<dbReference type="InterPro" id="IPR050879">
    <property type="entry name" value="Acyltransferase_3"/>
</dbReference>
<feature type="transmembrane region" description="Helical" evidence="2">
    <location>
        <begin position="356"/>
        <end position="374"/>
    </location>
</feature>
<evidence type="ECO:0000259" key="4">
    <source>
        <dbReference type="Pfam" id="PF19040"/>
    </source>
</evidence>
<feature type="transmembrane region" description="Helical" evidence="2">
    <location>
        <begin position="209"/>
        <end position="229"/>
    </location>
</feature>
<dbReference type="InterPro" id="IPR043968">
    <property type="entry name" value="SGNH"/>
</dbReference>
<evidence type="ECO:0000259" key="3">
    <source>
        <dbReference type="Pfam" id="PF01757"/>
    </source>
</evidence>
<organism evidence="5 6">
    <name type="scientific">Falsarthrobacter nasiphocae</name>
    <dbReference type="NCBI Taxonomy" id="189863"/>
    <lineage>
        <taxon>Bacteria</taxon>
        <taxon>Bacillati</taxon>
        <taxon>Actinomycetota</taxon>
        <taxon>Actinomycetes</taxon>
        <taxon>Micrococcales</taxon>
        <taxon>Micrococcaceae</taxon>
        <taxon>Falsarthrobacter</taxon>
    </lineage>
</organism>
<gene>
    <name evidence="5" type="ORF">J2S35_001509</name>
</gene>
<feature type="transmembrane region" description="Helical" evidence="2">
    <location>
        <begin position="110"/>
        <end position="129"/>
    </location>
</feature>
<keyword evidence="2" id="KW-0812">Transmembrane</keyword>
<comment type="caution">
    <text evidence="5">The sequence shown here is derived from an EMBL/GenBank/DDBJ whole genome shotgun (WGS) entry which is preliminary data.</text>
</comment>
<dbReference type="Proteomes" id="UP001247307">
    <property type="component" value="Unassembled WGS sequence"/>
</dbReference>
<feature type="compositionally biased region" description="Low complexity" evidence="1">
    <location>
        <begin position="26"/>
        <end position="37"/>
    </location>
</feature>
<dbReference type="GO" id="GO:0016020">
    <property type="term" value="C:membrane"/>
    <property type="evidence" value="ECO:0007669"/>
    <property type="project" value="TreeGrafter"/>
</dbReference>
<dbReference type="PANTHER" id="PTHR23028:SF53">
    <property type="entry name" value="ACYL_TRANSF_3 DOMAIN-CONTAINING PROTEIN"/>
    <property type="match status" value="1"/>
</dbReference>
<accession>A0AAE4C7H9</accession>
<dbReference type="Pfam" id="PF01757">
    <property type="entry name" value="Acyl_transf_3"/>
    <property type="match status" value="1"/>
</dbReference>
<name>A0AAE4C7H9_9MICC</name>
<dbReference type="RefSeq" id="WP_309851798.1">
    <property type="nucleotide sequence ID" value="NZ_BAAAIU010000020.1"/>
</dbReference>
<keyword evidence="2" id="KW-1133">Transmembrane helix</keyword>
<keyword evidence="2" id="KW-0472">Membrane</keyword>
<feature type="transmembrane region" description="Helical" evidence="2">
    <location>
        <begin position="394"/>
        <end position="415"/>
    </location>
</feature>
<dbReference type="AlphaFoldDB" id="A0AAE4C7H9"/>
<keyword evidence="6" id="KW-1185">Reference proteome</keyword>
<dbReference type="InterPro" id="IPR002656">
    <property type="entry name" value="Acyl_transf_3_dom"/>
</dbReference>
<evidence type="ECO:0000256" key="1">
    <source>
        <dbReference type="SAM" id="MobiDB-lite"/>
    </source>
</evidence>
<reference evidence="5" key="1">
    <citation type="submission" date="2023-07" db="EMBL/GenBank/DDBJ databases">
        <title>Sequencing the genomes of 1000 actinobacteria strains.</title>
        <authorList>
            <person name="Klenk H.-P."/>
        </authorList>
    </citation>
    <scope>NUCLEOTIDE SEQUENCE</scope>
    <source>
        <strain evidence="5">DSM 13988</strain>
    </source>
</reference>
<feature type="transmembrane region" description="Helical" evidence="2">
    <location>
        <begin position="332"/>
        <end position="350"/>
    </location>
</feature>
<evidence type="ECO:0000313" key="6">
    <source>
        <dbReference type="Proteomes" id="UP001247307"/>
    </source>
</evidence>
<feature type="transmembrane region" description="Helical" evidence="2">
    <location>
        <begin position="290"/>
        <end position="311"/>
    </location>
</feature>
<evidence type="ECO:0000256" key="2">
    <source>
        <dbReference type="SAM" id="Phobius"/>
    </source>
</evidence>
<feature type="domain" description="SGNH" evidence="4">
    <location>
        <begin position="483"/>
        <end position="696"/>
    </location>
</feature>